<feature type="transmembrane region" description="Helical" evidence="1">
    <location>
        <begin position="7"/>
        <end position="25"/>
    </location>
</feature>
<evidence type="ECO:0000313" key="3">
    <source>
        <dbReference type="EMBL" id="MFC6197522.1"/>
    </source>
</evidence>
<protein>
    <submittedName>
        <fullName evidence="3">TlpA family protein disulfide reductase</fullName>
    </submittedName>
</protein>
<dbReference type="Pfam" id="PF00578">
    <property type="entry name" value="AhpC-TSA"/>
    <property type="match status" value="1"/>
</dbReference>
<dbReference type="EMBL" id="JBHSSW010000005">
    <property type="protein sequence ID" value="MFC6197522.1"/>
    <property type="molecule type" value="Genomic_DNA"/>
</dbReference>
<dbReference type="PANTHER" id="PTHR42852:SF18">
    <property type="entry name" value="CHROMOSOME UNDETERMINED SCAFFOLD_47, WHOLE GENOME SHOTGUN SEQUENCE"/>
    <property type="match status" value="1"/>
</dbReference>
<dbReference type="Gene3D" id="3.40.30.10">
    <property type="entry name" value="Glutaredoxin"/>
    <property type="match status" value="1"/>
</dbReference>
<evidence type="ECO:0000256" key="1">
    <source>
        <dbReference type="SAM" id="Phobius"/>
    </source>
</evidence>
<dbReference type="InterPro" id="IPR000866">
    <property type="entry name" value="AhpC/TSA"/>
</dbReference>
<dbReference type="PROSITE" id="PS51352">
    <property type="entry name" value="THIOREDOXIN_2"/>
    <property type="match status" value="1"/>
</dbReference>
<accession>A0ABW1S7V3</accession>
<dbReference type="CDD" id="cd02966">
    <property type="entry name" value="TlpA_like_family"/>
    <property type="match status" value="1"/>
</dbReference>
<organism evidence="3 4">
    <name type="scientific">Ponticaulis profundi</name>
    <dbReference type="NCBI Taxonomy" id="2665222"/>
    <lineage>
        <taxon>Bacteria</taxon>
        <taxon>Pseudomonadati</taxon>
        <taxon>Pseudomonadota</taxon>
        <taxon>Alphaproteobacteria</taxon>
        <taxon>Hyphomonadales</taxon>
        <taxon>Hyphomonadaceae</taxon>
        <taxon>Ponticaulis</taxon>
    </lineage>
</organism>
<evidence type="ECO:0000313" key="4">
    <source>
        <dbReference type="Proteomes" id="UP001596303"/>
    </source>
</evidence>
<reference evidence="4" key="1">
    <citation type="journal article" date="2019" name="Int. J. Syst. Evol. Microbiol.">
        <title>The Global Catalogue of Microorganisms (GCM) 10K type strain sequencing project: providing services to taxonomists for standard genome sequencing and annotation.</title>
        <authorList>
            <consortium name="The Broad Institute Genomics Platform"/>
            <consortium name="The Broad Institute Genome Sequencing Center for Infectious Disease"/>
            <person name="Wu L."/>
            <person name="Ma J."/>
        </authorList>
    </citation>
    <scope>NUCLEOTIDE SEQUENCE [LARGE SCALE GENOMIC DNA]</scope>
    <source>
        <strain evidence="4">CGMCC-1.15741</strain>
    </source>
</reference>
<dbReference type="InterPro" id="IPR036249">
    <property type="entry name" value="Thioredoxin-like_sf"/>
</dbReference>
<dbReference type="Proteomes" id="UP001596303">
    <property type="component" value="Unassembled WGS sequence"/>
</dbReference>
<gene>
    <name evidence="3" type="ORF">ACFQDM_05505</name>
</gene>
<feature type="domain" description="Thioredoxin" evidence="2">
    <location>
        <begin position="26"/>
        <end position="194"/>
    </location>
</feature>
<comment type="caution">
    <text evidence="3">The sequence shown here is derived from an EMBL/GenBank/DDBJ whole genome shotgun (WGS) entry which is preliminary data.</text>
</comment>
<keyword evidence="1" id="KW-0812">Transmembrane</keyword>
<keyword evidence="1" id="KW-1133">Transmembrane helix</keyword>
<dbReference type="InterPro" id="IPR013766">
    <property type="entry name" value="Thioredoxin_domain"/>
</dbReference>
<dbReference type="InterPro" id="IPR050553">
    <property type="entry name" value="Thioredoxin_ResA/DsbE_sf"/>
</dbReference>
<dbReference type="PANTHER" id="PTHR42852">
    <property type="entry name" value="THIOL:DISULFIDE INTERCHANGE PROTEIN DSBE"/>
    <property type="match status" value="1"/>
</dbReference>
<sequence>MAMLTRYGIPAMLLIGLCSVVYVWFSASSTTEPKTGLKTYAVGDLKSLQIRAEPPIQSDAELLGPDESMLTLADYQGRILVVNFWGTFCAPCIVEMPTLAALQDRYDENDLKVMAISVDRVGDFPLARKQLADLTDDRLEFFADPTRGVLFDSLVAGFPTTLIYGEDGRELARLEGEADWASEDAFSFFDALVSQASE</sequence>
<dbReference type="SUPFAM" id="SSF52833">
    <property type="entry name" value="Thioredoxin-like"/>
    <property type="match status" value="1"/>
</dbReference>
<name>A0ABW1S7V3_9PROT</name>
<keyword evidence="4" id="KW-1185">Reference proteome</keyword>
<evidence type="ECO:0000259" key="2">
    <source>
        <dbReference type="PROSITE" id="PS51352"/>
    </source>
</evidence>
<proteinExistence type="predicted"/>
<keyword evidence="1" id="KW-0472">Membrane</keyword>